<accession>A0A3G9J939</accession>
<dbReference type="OrthoDB" id="2666743at2"/>
<dbReference type="KEGG" id="pbk:Back11_11390"/>
<proteinExistence type="predicted"/>
<sequence length="87" mass="10098">MTTVTQRIKELEHIRDWVHSHPEKVDPDVRPAAVDWLNGEIAGIQRKTTNRGRSRLAVRFKNISWAHCIIRARKAARQCLKALFQLS</sequence>
<keyword evidence="2" id="KW-1185">Reference proteome</keyword>
<evidence type="ECO:0000313" key="1">
    <source>
        <dbReference type="EMBL" id="BBH19794.1"/>
    </source>
</evidence>
<organism evidence="1 2">
    <name type="scientific">Paenibacillus baekrokdamisoli</name>
    <dbReference type="NCBI Taxonomy" id="1712516"/>
    <lineage>
        <taxon>Bacteria</taxon>
        <taxon>Bacillati</taxon>
        <taxon>Bacillota</taxon>
        <taxon>Bacilli</taxon>
        <taxon>Bacillales</taxon>
        <taxon>Paenibacillaceae</taxon>
        <taxon>Paenibacillus</taxon>
    </lineage>
</organism>
<protein>
    <submittedName>
        <fullName evidence="1">Uncharacterized protein</fullName>
    </submittedName>
</protein>
<gene>
    <name evidence="1" type="ORF">Back11_11390</name>
</gene>
<name>A0A3G9J939_9BACL</name>
<evidence type="ECO:0000313" key="2">
    <source>
        <dbReference type="Proteomes" id="UP000275368"/>
    </source>
</evidence>
<dbReference type="Proteomes" id="UP000275368">
    <property type="component" value="Chromosome"/>
</dbReference>
<dbReference type="AlphaFoldDB" id="A0A3G9J939"/>
<dbReference type="RefSeq" id="WP_125654399.1">
    <property type="nucleotide sequence ID" value="NZ_AP019308.1"/>
</dbReference>
<dbReference type="EMBL" id="AP019308">
    <property type="protein sequence ID" value="BBH19794.1"/>
    <property type="molecule type" value="Genomic_DNA"/>
</dbReference>
<reference evidence="1 2" key="1">
    <citation type="submission" date="2018-11" db="EMBL/GenBank/DDBJ databases">
        <title>Complete genome sequence of Paenibacillus baekrokdamisoli strain KCTC 33723.</title>
        <authorList>
            <person name="Kang S.W."/>
            <person name="Lee K.C."/>
            <person name="Kim K.K."/>
            <person name="Kim J.S."/>
            <person name="Kim D.S."/>
            <person name="Ko S.H."/>
            <person name="Yang S.H."/>
            <person name="Lee J.S."/>
        </authorList>
    </citation>
    <scope>NUCLEOTIDE SEQUENCE [LARGE SCALE GENOMIC DNA]</scope>
    <source>
        <strain evidence="1 2">KCTC 33723</strain>
    </source>
</reference>